<dbReference type="InterPro" id="IPR007052">
    <property type="entry name" value="CS_dom"/>
</dbReference>
<dbReference type="EMBL" id="JAGTXO010000011">
    <property type="protein sequence ID" value="KAG8465187.1"/>
    <property type="molecule type" value="Genomic_DNA"/>
</dbReference>
<organism evidence="3 4">
    <name type="scientific">Diacronema lutheri</name>
    <name type="common">Unicellular marine alga</name>
    <name type="synonym">Monochrysis lutheri</name>
    <dbReference type="NCBI Taxonomy" id="2081491"/>
    <lineage>
        <taxon>Eukaryota</taxon>
        <taxon>Haptista</taxon>
        <taxon>Haptophyta</taxon>
        <taxon>Pavlovophyceae</taxon>
        <taxon>Pavlovales</taxon>
        <taxon>Pavlovaceae</taxon>
        <taxon>Diacronema</taxon>
    </lineage>
</organism>
<accession>A0A8J6C889</accession>
<keyword evidence="4" id="KW-1185">Reference proteome</keyword>
<reference evidence="3" key="1">
    <citation type="submission" date="2021-05" db="EMBL/GenBank/DDBJ databases">
        <title>The genome of the haptophyte Pavlova lutheri (Diacronema luteri, Pavlovales) - a model for lipid biosynthesis in eukaryotic algae.</title>
        <authorList>
            <person name="Hulatt C.J."/>
            <person name="Posewitz M.C."/>
        </authorList>
    </citation>
    <scope>NUCLEOTIDE SEQUENCE</scope>
    <source>
        <strain evidence="3">NIVA-4/92</strain>
    </source>
</reference>
<dbReference type="CDD" id="cd06467">
    <property type="entry name" value="p23_NUDC_like"/>
    <property type="match status" value="1"/>
</dbReference>
<evidence type="ECO:0000256" key="1">
    <source>
        <dbReference type="SAM" id="MobiDB-lite"/>
    </source>
</evidence>
<feature type="region of interest" description="Disordered" evidence="1">
    <location>
        <begin position="189"/>
        <end position="217"/>
    </location>
</feature>
<dbReference type="OrthoDB" id="496827at2759"/>
<dbReference type="InterPro" id="IPR008978">
    <property type="entry name" value="HSP20-like_chaperone"/>
</dbReference>
<dbReference type="Proteomes" id="UP000751190">
    <property type="component" value="Unassembled WGS sequence"/>
</dbReference>
<dbReference type="OMA" id="PRNERAC"/>
<name>A0A8J6C889_DIALT</name>
<evidence type="ECO:0000313" key="4">
    <source>
        <dbReference type="Proteomes" id="UP000751190"/>
    </source>
</evidence>
<protein>
    <recommendedName>
        <fullName evidence="2">CS domain-containing protein</fullName>
    </recommendedName>
</protein>
<gene>
    <name evidence="3" type="ORF">KFE25_012550</name>
</gene>
<evidence type="ECO:0000259" key="2">
    <source>
        <dbReference type="PROSITE" id="PS51203"/>
    </source>
</evidence>
<dbReference type="SUPFAM" id="SSF49764">
    <property type="entry name" value="HSP20-like chaperones"/>
    <property type="match status" value="1"/>
</dbReference>
<sequence>MASGVETFEFVWVPADSSVDLSVRSAEAGWAGDQLPELLRAAFAGGTMGEQAVRAHARRHLGERASKLDIGNFRAAVAKGVVETFTLVHACEENGHEGVFAYLDECALLKALPRNERACSLARACGFDGAAFHGDVFVGRVRMSPEPSRNASFGLAEMASDALWLRRAPADNAAWSLEMARVGEAIERNRRARDAQASGTARGASDGDARAHDADPAQGAADGERAFWWAQDGADVEVRVRLPNGVRARDLDVELRSEALRCGVRGRTEPLFRADALYAPIRAGESTWEVCEADASDVAAGARADARMLVLTLAKADGEAYWPQLRRDSAGRRSGQGEKNI</sequence>
<dbReference type="Gene3D" id="2.60.40.790">
    <property type="match status" value="1"/>
</dbReference>
<feature type="compositionally biased region" description="Basic and acidic residues" evidence="1">
    <location>
        <begin position="205"/>
        <end position="215"/>
    </location>
</feature>
<feature type="domain" description="CS" evidence="2">
    <location>
        <begin position="222"/>
        <end position="326"/>
    </location>
</feature>
<evidence type="ECO:0000313" key="3">
    <source>
        <dbReference type="EMBL" id="KAG8465187.1"/>
    </source>
</evidence>
<dbReference type="AlphaFoldDB" id="A0A8J6C889"/>
<proteinExistence type="predicted"/>
<dbReference type="Pfam" id="PF04969">
    <property type="entry name" value="CS"/>
    <property type="match status" value="1"/>
</dbReference>
<comment type="caution">
    <text evidence="3">The sequence shown here is derived from an EMBL/GenBank/DDBJ whole genome shotgun (WGS) entry which is preliminary data.</text>
</comment>
<dbReference type="PROSITE" id="PS51203">
    <property type="entry name" value="CS"/>
    <property type="match status" value="1"/>
</dbReference>